<dbReference type="InterPro" id="IPR029074">
    <property type="entry name" value="Imm49"/>
</dbReference>
<accession>A0A4Q7ESS2</accession>
<evidence type="ECO:0008006" key="3">
    <source>
        <dbReference type="Google" id="ProtNLM"/>
    </source>
</evidence>
<dbReference type="RefSeq" id="WP_130243736.1">
    <property type="nucleotide sequence ID" value="NZ_PPUZ01000001.1"/>
</dbReference>
<proteinExistence type="predicted"/>
<gene>
    <name evidence="1" type="ORF">C3B51_00010</name>
</gene>
<name>A0A4Q7ESS2_9GAMM</name>
<organism evidence="1 2">
    <name type="scientific">Pseudoalteromonas rubra</name>
    <dbReference type="NCBI Taxonomy" id="43658"/>
    <lineage>
        <taxon>Bacteria</taxon>
        <taxon>Pseudomonadati</taxon>
        <taxon>Pseudomonadota</taxon>
        <taxon>Gammaproteobacteria</taxon>
        <taxon>Alteromonadales</taxon>
        <taxon>Pseudoalteromonadaceae</taxon>
        <taxon>Pseudoalteromonas</taxon>
    </lineage>
</organism>
<reference evidence="1 2" key="1">
    <citation type="submission" date="2018-01" db="EMBL/GenBank/DDBJ databases">
        <title>Co-occurrence of chitin degradation, pigmentation and bioactivity in marine Pseudoalteromonas.</title>
        <authorList>
            <person name="Paulsen S."/>
            <person name="Gram L."/>
            <person name="Machado H."/>
        </authorList>
    </citation>
    <scope>NUCLEOTIDE SEQUENCE [LARGE SCALE GENOMIC DNA]</scope>
    <source>
        <strain evidence="1 2">S1946</strain>
    </source>
</reference>
<sequence>MSVLKCHFTERWPLSGRENLLSYSARKYVRFWQSMFDESEKLEYTRGEPKCRLAGDFADPCLELILDNNLVRQAPTELVLAAARDGLDLLCAHYHLAMNPGELHIYSIREGVYRSVGDSRLGAATMQTWLTHVCMTLAFRDFDALGLMCEFGAPQLNMAGAKPDRFDFALVELVKGAFRPGSDLPKLVEGLTLAAAPDNIEPPRRRYVYNLYLPFADTLIAILDGDQTHYERAFIAGIEAHYDHYNVEEPELNHGMAFFITAAASLAYDQHEWECPETPYVPQWIVKKAFTLPMTGAPLPVLD</sequence>
<dbReference type="AlphaFoldDB" id="A0A4Q7ESS2"/>
<dbReference type="Pfam" id="PF15575">
    <property type="entry name" value="Imm49"/>
    <property type="match status" value="1"/>
</dbReference>
<dbReference type="Proteomes" id="UP000292345">
    <property type="component" value="Unassembled WGS sequence"/>
</dbReference>
<dbReference type="EMBL" id="PPUZ01000001">
    <property type="protein sequence ID" value="RZM85358.1"/>
    <property type="molecule type" value="Genomic_DNA"/>
</dbReference>
<evidence type="ECO:0000313" key="2">
    <source>
        <dbReference type="Proteomes" id="UP000292345"/>
    </source>
</evidence>
<evidence type="ECO:0000313" key="1">
    <source>
        <dbReference type="EMBL" id="RZM85358.1"/>
    </source>
</evidence>
<comment type="caution">
    <text evidence="1">The sequence shown here is derived from an EMBL/GenBank/DDBJ whole genome shotgun (WGS) entry which is preliminary data.</text>
</comment>
<protein>
    <recommendedName>
        <fullName evidence="3">Immunity 49 family protein</fullName>
    </recommendedName>
</protein>